<protein>
    <recommendedName>
        <fullName evidence="4">U-box domain-containing protein</fullName>
    </recommendedName>
</protein>
<comment type="caution">
    <text evidence="5">The sequence shown here is derived from an EMBL/GenBank/DDBJ whole genome shotgun (WGS) entry which is preliminary data.</text>
</comment>
<dbReference type="InterPro" id="IPR037171">
    <property type="entry name" value="NagB/RpiA_transferase-like"/>
</dbReference>
<accession>A0ABU6ZCB5</accession>
<dbReference type="SUPFAM" id="SSF100950">
    <property type="entry name" value="NagB/RpiA/CoA transferase-like"/>
    <property type="match status" value="1"/>
</dbReference>
<gene>
    <name evidence="5" type="ORF">PIB30_034515</name>
</gene>
<dbReference type="InterPro" id="IPR058678">
    <property type="entry name" value="ARM_PUB"/>
</dbReference>
<sequence>MNFSITVKAFSTPVLTQDNLNKLATNKVVEYVKSGMVFGLGTGSTVAFVVVKLGKRIYKIDLLRNLISFSQVLKIGIKALFTLCLVNQTRHKAVVAGALAVFINKLTDFEKRGFEKALVTVALLSEFWRGVRRSLNMR</sequence>
<keyword evidence="3" id="KW-1133">Transmembrane helix</keyword>
<feature type="domain" description="U-box" evidence="4">
    <location>
        <begin position="60"/>
        <end position="130"/>
    </location>
</feature>
<comment type="catalytic activity">
    <reaction evidence="1">
        <text>aldehydo-D-ribose 5-phosphate = D-ribulose 5-phosphate</text>
        <dbReference type="Rhea" id="RHEA:14657"/>
        <dbReference type="ChEBI" id="CHEBI:58121"/>
        <dbReference type="ChEBI" id="CHEBI:58273"/>
        <dbReference type="EC" id="5.3.1.6"/>
    </reaction>
</comment>
<evidence type="ECO:0000313" key="5">
    <source>
        <dbReference type="EMBL" id="MED6219298.1"/>
    </source>
</evidence>
<dbReference type="Proteomes" id="UP001341840">
    <property type="component" value="Unassembled WGS sequence"/>
</dbReference>
<dbReference type="InterPro" id="IPR050262">
    <property type="entry name" value="Ribose-5P_isomerase"/>
</dbReference>
<evidence type="ECO:0000256" key="3">
    <source>
        <dbReference type="SAM" id="Phobius"/>
    </source>
</evidence>
<feature type="transmembrane region" description="Helical" evidence="3">
    <location>
        <begin position="36"/>
        <end position="54"/>
    </location>
</feature>
<comment type="pathway">
    <text evidence="2">Carbohydrate degradation.</text>
</comment>
<dbReference type="PANTHER" id="PTHR43748:SF3">
    <property type="entry name" value="RIBOSE-5-PHOSPHATE ISOMERASE 3, CHLOROPLASTIC-RELATED"/>
    <property type="match status" value="1"/>
</dbReference>
<keyword evidence="3" id="KW-0812">Transmembrane</keyword>
<evidence type="ECO:0000256" key="1">
    <source>
        <dbReference type="ARBA" id="ARBA00001713"/>
    </source>
</evidence>
<dbReference type="Pfam" id="PF25598">
    <property type="entry name" value="ARM_PUB"/>
    <property type="match status" value="1"/>
</dbReference>
<evidence type="ECO:0000256" key="2">
    <source>
        <dbReference type="ARBA" id="ARBA00004921"/>
    </source>
</evidence>
<proteinExistence type="predicted"/>
<evidence type="ECO:0000313" key="6">
    <source>
        <dbReference type="Proteomes" id="UP001341840"/>
    </source>
</evidence>
<keyword evidence="3" id="KW-0472">Membrane</keyword>
<keyword evidence="6" id="KW-1185">Reference proteome</keyword>
<dbReference type="PANTHER" id="PTHR43748">
    <property type="entry name" value="RIBOSE-5-PHOSPHATE ISOMERASE 3, CHLOROPLASTIC-RELATED"/>
    <property type="match status" value="1"/>
</dbReference>
<dbReference type="Gene3D" id="3.40.50.1360">
    <property type="match status" value="1"/>
</dbReference>
<dbReference type="EMBL" id="JASCZI010272021">
    <property type="protein sequence ID" value="MED6219298.1"/>
    <property type="molecule type" value="Genomic_DNA"/>
</dbReference>
<organism evidence="5 6">
    <name type="scientific">Stylosanthes scabra</name>
    <dbReference type="NCBI Taxonomy" id="79078"/>
    <lineage>
        <taxon>Eukaryota</taxon>
        <taxon>Viridiplantae</taxon>
        <taxon>Streptophyta</taxon>
        <taxon>Embryophyta</taxon>
        <taxon>Tracheophyta</taxon>
        <taxon>Spermatophyta</taxon>
        <taxon>Magnoliopsida</taxon>
        <taxon>eudicotyledons</taxon>
        <taxon>Gunneridae</taxon>
        <taxon>Pentapetalae</taxon>
        <taxon>rosids</taxon>
        <taxon>fabids</taxon>
        <taxon>Fabales</taxon>
        <taxon>Fabaceae</taxon>
        <taxon>Papilionoideae</taxon>
        <taxon>50 kb inversion clade</taxon>
        <taxon>dalbergioids sensu lato</taxon>
        <taxon>Dalbergieae</taxon>
        <taxon>Pterocarpus clade</taxon>
        <taxon>Stylosanthes</taxon>
    </lineage>
</organism>
<name>A0ABU6ZCB5_9FABA</name>
<evidence type="ECO:0000259" key="4">
    <source>
        <dbReference type="Pfam" id="PF25598"/>
    </source>
</evidence>
<reference evidence="5 6" key="1">
    <citation type="journal article" date="2023" name="Plants (Basel)">
        <title>Bridging the Gap: Combining Genomics and Transcriptomics Approaches to Understand Stylosanthes scabra, an Orphan Legume from the Brazilian Caatinga.</title>
        <authorList>
            <person name="Ferreira-Neto J.R.C."/>
            <person name="da Silva M.D."/>
            <person name="Binneck E."/>
            <person name="de Melo N.F."/>
            <person name="da Silva R.H."/>
            <person name="de Melo A.L.T.M."/>
            <person name="Pandolfi V."/>
            <person name="Bustamante F.O."/>
            <person name="Brasileiro-Vidal A.C."/>
            <person name="Benko-Iseppon A.M."/>
        </authorList>
    </citation>
    <scope>NUCLEOTIDE SEQUENCE [LARGE SCALE GENOMIC DNA]</scope>
    <source>
        <tissue evidence="5">Leaves</tissue>
    </source>
</reference>